<feature type="binding site" description="covalent" evidence="6">
    <location>
        <position position="84"/>
    </location>
    <ligand>
        <name>heme c</name>
        <dbReference type="ChEBI" id="CHEBI:61717"/>
    </ligand>
</feature>
<evidence type="ECO:0000256" key="4">
    <source>
        <dbReference type="ARBA" id="ARBA00022982"/>
    </source>
</evidence>
<dbReference type="SUPFAM" id="SSF46626">
    <property type="entry name" value="Cytochrome c"/>
    <property type="match status" value="1"/>
</dbReference>
<keyword evidence="1" id="KW-0813">Transport</keyword>
<feature type="domain" description="Cytochrome c" evidence="8">
    <location>
        <begin position="70"/>
        <end position="155"/>
    </location>
</feature>
<comment type="caution">
    <text evidence="9">The sequence shown here is derived from an EMBL/GenBank/DDBJ whole genome shotgun (WGS) entry which is preliminary data.</text>
</comment>
<dbReference type="InterPro" id="IPR002324">
    <property type="entry name" value="Cyt_c_ID"/>
</dbReference>
<feature type="binding site" description="covalent" evidence="6">
    <location>
        <position position="133"/>
    </location>
    <ligand>
        <name>heme c</name>
        <dbReference type="ChEBI" id="CHEBI:61717"/>
    </ligand>
</feature>
<evidence type="ECO:0000256" key="2">
    <source>
        <dbReference type="ARBA" id="ARBA00022617"/>
    </source>
</evidence>
<feature type="compositionally biased region" description="Polar residues" evidence="7">
    <location>
        <begin position="42"/>
        <end position="55"/>
    </location>
</feature>
<proteinExistence type="predicted"/>
<dbReference type="PROSITE" id="PS51257">
    <property type="entry name" value="PROKAR_LIPOPROTEIN"/>
    <property type="match status" value="1"/>
</dbReference>
<dbReference type="PRINTS" id="PR00606">
    <property type="entry name" value="CYTCHROMECID"/>
</dbReference>
<name>A0A839GLK9_9BACT</name>
<keyword evidence="10" id="KW-1185">Reference proteome</keyword>
<gene>
    <name evidence="9" type="ORF">FHS90_004462</name>
</gene>
<dbReference type="GO" id="GO:0005506">
    <property type="term" value="F:iron ion binding"/>
    <property type="evidence" value="ECO:0007669"/>
    <property type="project" value="InterPro"/>
</dbReference>
<keyword evidence="3 6" id="KW-0479">Metal-binding</keyword>
<dbReference type="Pfam" id="PF00034">
    <property type="entry name" value="Cytochrom_C"/>
    <property type="match status" value="1"/>
</dbReference>
<dbReference type="Proteomes" id="UP000563094">
    <property type="component" value="Unassembled WGS sequence"/>
</dbReference>
<dbReference type="Gene3D" id="1.10.760.10">
    <property type="entry name" value="Cytochrome c-like domain"/>
    <property type="match status" value="1"/>
</dbReference>
<comment type="PTM">
    <text evidence="6">Binds 1 heme c group covalently per subunit.</text>
</comment>
<dbReference type="GO" id="GO:0009055">
    <property type="term" value="F:electron transfer activity"/>
    <property type="evidence" value="ECO:0007669"/>
    <property type="project" value="InterPro"/>
</dbReference>
<dbReference type="RefSeq" id="WP_182514492.1">
    <property type="nucleotide sequence ID" value="NZ_JACJIQ010000028.1"/>
</dbReference>
<dbReference type="GO" id="GO:0020037">
    <property type="term" value="F:heme binding"/>
    <property type="evidence" value="ECO:0007669"/>
    <property type="project" value="InterPro"/>
</dbReference>
<dbReference type="PROSITE" id="PS51007">
    <property type="entry name" value="CYTC"/>
    <property type="match status" value="1"/>
</dbReference>
<evidence type="ECO:0000256" key="3">
    <source>
        <dbReference type="ARBA" id="ARBA00022723"/>
    </source>
</evidence>
<dbReference type="InterPro" id="IPR036909">
    <property type="entry name" value="Cyt_c-like_dom_sf"/>
</dbReference>
<evidence type="ECO:0000256" key="6">
    <source>
        <dbReference type="PIRSR" id="PIRSR602324-1"/>
    </source>
</evidence>
<organism evidence="9 10">
    <name type="scientific">Rufibacter quisquiliarum</name>
    <dbReference type="NCBI Taxonomy" id="1549639"/>
    <lineage>
        <taxon>Bacteria</taxon>
        <taxon>Pseudomonadati</taxon>
        <taxon>Bacteroidota</taxon>
        <taxon>Cytophagia</taxon>
        <taxon>Cytophagales</taxon>
        <taxon>Hymenobacteraceae</taxon>
        <taxon>Rufibacter</taxon>
    </lineage>
</organism>
<feature type="binding site" description="covalent" evidence="6">
    <location>
        <position position="88"/>
    </location>
    <ligand>
        <name>heme c</name>
        <dbReference type="ChEBI" id="CHEBI:61717"/>
    </ligand>
</feature>
<evidence type="ECO:0000313" key="10">
    <source>
        <dbReference type="Proteomes" id="UP000563094"/>
    </source>
</evidence>
<feature type="region of interest" description="Disordered" evidence="7">
    <location>
        <begin position="24"/>
        <end position="70"/>
    </location>
</feature>
<reference evidence="9 10" key="1">
    <citation type="submission" date="2020-08" db="EMBL/GenBank/DDBJ databases">
        <title>Genomic Encyclopedia of Type Strains, Phase IV (KMG-IV): sequencing the most valuable type-strain genomes for metagenomic binning, comparative biology and taxonomic classification.</title>
        <authorList>
            <person name="Goeker M."/>
        </authorList>
    </citation>
    <scope>NUCLEOTIDE SEQUENCE [LARGE SCALE GENOMIC DNA]</scope>
    <source>
        <strain evidence="9 10">DSM 29854</strain>
    </source>
</reference>
<dbReference type="InterPro" id="IPR009056">
    <property type="entry name" value="Cyt_c-like_dom"/>
</dbReference>
<evidence type="ECO:0000256" key="5">
    <source>
        <dbReference type="ARBA" id="ARBA00023004"/>
    </source>
</evidence>
<dbReference type="EMBL" id="JACJIQ010000028">
    <property type="protein sequence ID" value="MBA9079722.1"/>
    <property type="molecule type" value="Genomic_DNA"/>
</dbReference>
<sequence length="156" mass="16324">MKKLVLLFACCALFAACDSKSSTENAENSEINGGDAADLSAATRQPSDVDTNAMNIGTDRSDGGGGTALPDAEKGAKLIAQSDCTACHRNDQKLVGPAYEEVAQKYEANEKNIDYLAGKIIEGGKGVWGEVPMTPHPGVSEADAKAMAQYVLSLKK</sequence>
<accession>A0A839GLK9</accession>
<evidence type="ECO:0000256" key="7">
    <source>
        <dbReference type="SAM" id="MobiDB-lite"/>
    </source>
</evidence>
<evidence type="ECO:0000259" key="8">
    <source>
        <dbReference type="PROSITE" id="PS51007"/>
    </source>
</evidence>
<keyword evidence="5 6" id="KW-0408">Iron</keyword>
<evidence type="ECO:0000313" key="9">
    <source>
        <dbReference type="EMBL" id="MBA9079722.1"/>
    </source>
</evidence>
<evidence type="ECO:0000256" key="1">
    <source>
        <dbReference type="ARBA" id="ARBA00022448"/>
    </source>
</evidence>
<keyword evidence="2 6" id="KW-0349">Heme</keyword>
<dbReference type="AlphaFoldDB" id="A0A839GLK9"/>
<protein>
    <submittedName>
        <fullName evidence="9">Cytochrome c</fullName>
    </submittedName>
</protein>
<keyword evidence="4" id="KW-0249">Electron transport</keyword>